<organism evidence="1 2">
    <name type="scientific">Suillus placidus</name>
    <dbReference type="NCBI Taxonomy" id="48579"/>
    <lineage>
        <taxon>Eukaryota</taxon>
        <taxon>Fungi</taxon>
        <taxon>Dikarya</taxon>
        <taxon>Basidiomycota</taxon>
        <taxon>Agaricomycotina</taxon>
        <taxon>Agaricomycetes</taxon>
        <taxon>Agaricomycetidae</taxon>
        <taxon>Boletales</taxon>
        <taxon>Suillineae</taxon>
        <taxon>Suillaceae</taxon>
        <taxon>Suillus</taxon>
    </lineage>
</organism>
<dbReference type="Proteomes" id="UP000714275">
    <property type="component" value="Unassembled WGS sequence"/>
</dbReference>
<comment type="caution">
    <text evidence="1">The sequence shown here is derived from an EMBL/GenBank/DDBJ whole genome shotgun (WGS) entry which is preliminary data.</text>
</comment>
<proteinExistence type="predicted"/>
<keyword evidence="2" id="KW-1185">Reference proteome</keyword>
<evidence type="ECO:0008006" key="3">
    <source>
        <dbReference type="Google" id="ProtNLM"/>
    </source>
</evidence>
<evidence type="ECO:0000313" key="1">
    <source>
        <dbReference type="EMBL" id="KAG1763651.1"/>
    </source>
</evidence>
<gene>
    <name evidence="1" type="ORF">EV702DRAFT_1219576</name>
</gene>
<name>A0A9P6ZGG1_9AGAM</name>
<protein>
    <recommendedName>
        <fullName evidence="3">HAT C-terminal dimerisation domain-containing protein</fullName>
    </recommendedName>
</protein>
<dbReference type="OrthoDB" id="3226942at2759"/>
<dbReference type="AlphaFoldDB" id="A0A9P6ZGG1"/>
<evidence type="ECO:0000313" key="2">
    <source>
        <dbReference type="Proteomes" id="UP000714275"/>
    </source>
</evidence>
<dbReference type="SUPFAM" id="SSF53098">
    <property type="entry name" value="Ribonuclease H-like"/>
    <property type="match status" value="1"/>
</dbReference>
<accession>A0A9P6ZGG1</accession>
<sequence length="515" mass="57773">MDSEYARVSIEEIGRLKQRHRLTLLFDGWEDKIRRSLYGSVASEVGQYPTTLVCFLHGLNTIIGKIASYPTMKKVAMKSARIVSYFNQSHYWGGQLDNEARSMNINCSMKTNTESRWYALILQAMSIEAYRGALGRICVRPDAQKKTNNLSPVAPEVIKTVLSDPEYWPHLGQFIKMCKPIVDAIGNLESRDATLADCMLELIQCARQMMRLQIEDGEDIGFWMHAKAVFNCEFHAMNTNIHALALFLHLMCQKLAMCTAALDIAKQWRWDGDQAVKLVENLKQYYQCKGPFAGSQANGKDWWENLPVSAKTHPLKSLAITLFSIIPHAADVERLFSDLGGIQGVKRCNLTVRTFKTLGKLRNNYSYHVNQRALATGQPVRRKHAHMHTQNNGGIDTDLATDLNANFTWTPPLASRSQVDDELEGPESLTEDEVAAAFDKIEQCIAEFPSAIDPQLEGYEILVGKVYDIAELEQVDKGIVPAAFEDDVQQVGSDSEDGLSWDVQSLLTMKGVSSM</sequence>
<dbReference type="EMBL" id="JABBWD010000156">
    <property type="protein sequence ID" value="KAG1763651.1"/>
    <property type="molecule type" value="Genomic_DNA"/>
</dbReference>
<dbReference type="InterPro" id="IPR012337">
    <property type="entry name" value="RNaseH-like_sf"/>
</dbReference>
<reference evidence="1" key="1">
    <citation type="journal article" date="2020" name="New Phytol.">
        <title>Comparative genomics reveals dynamic genome evolution in host specialist ectomycorrhizal fungi.</title>
        <authorList>
            <person name="Lofgren L.A."/>
            <person name="Nguyen N.H."/>
            <person name="Vilgalys R."/>
            <person name="Ruytinx J."/>
            <person name="Liao H.L."/>
            <person name="Branco S."/>
            <person name="Kuo A."/>
            <person name="LaButti K."/>
            <person name="Lipzen A."/>
            <person name="Andreopoulos W."/>
            <person name="Pangilinan J."/>
            <person name="Riley R."/>
            <person name="Hundley H."/>
            <person name="Na H."/>
            <person name="Barry K."/>
            <person name="Grigoriev I.V."/>
            <person name="Stajich J.E."/>
            <person name="Kennedy P.G."/>
        </authorList>
    </citation>
    <scope>NUCLEOTIDE SEQUENCE</scope>
    <source>
        <strain evidence="1">DOB743</strain>
    </source>
</reference>